<sequence length="274" mass="32627">MKKSVSELSLTNIATNDCNNKYSLMIKNAGWDIHTHIHRHEYASKLLSRKFSVDDYGMYIIQLFHIYDTMEVLISESTNSLLMKFWKLFGERLKRTDLLINDLEYYYGSNWRSKLNENKLYATDYYTSRLIKVYNKNPYLLLAHAYIRYFGDLNGGRIIRKRFLKNNNLAEGMYFYTFSTDLKLLKKDYRLFLDNLGWLLSDREKKLFLEEVKEGYLLNYSLFTDLFMSHKNDKTKYKCKVSSLLNVVQANSPIFGMVIFVLVCCFTYPLFYVE</sequence>
<keyword evidence="1" id="KW-0349">Heme</keyword>
<dbReference type="SUPFAM" id="SSF48613">
    <property type="entry name" value="Heme oxygenase-like"/>
    <property type="match status" value="1"/>
</dbReference>
<gene>
    <name evidence="5" type="ORF">METZ01_LOCUS111444</name>
</gene>
<dbReference type="PANTHER" id="PTHR10720">
    <property type="entry name" value="HEME OXYGENASE"/>
    <property type="match status" value="1"/>
</dbReference>
<evidence type="ECO:0000256" key="4">
    <source>
        <dbReference type="SAM" id="Phobius"/>
    </source>
</evidence>
<keyword evidence="4" id="KW-0812">Transmembrane</keyword>
<dbReference type="AlphaFoldDB" id="A0A381X1L5"/>
<dbReference type="InterPro" id="IPR016084">
    <property type="entry name" value="Haem_Oase-like_multi-hlx"/>
</dbReference>
<evidence type="ECO:0000256" key="3">
    <source>
        <dbReference type="ARBA" id="ARBA00023004"/>
    </source>
</evidence>
<dbReference type="InterPro" id="IPR002051">
    <property type="entry name" value="Haem_Oase"/>
</dbReference>
<evidence type="ECO:0000256" key="1">
    <source>
        <dbReference type="ARBA" id="ARBA00022617"/>
    </source>
</evidence>
<dbReference type="GO" id="GO:0046872">
    <property type="term" value="F:metal ion binding"/>
    <property type="evidence" value="ECO:0007669"/>
    <property type="project" value="UniProtKB-KW"/>
</dbReference>
<keyword evidence="2" id="KW-0479">Metal-binding</keyword>
<proteinExistence type="predicted"/>
<dbReference type="PANTHER" id="PTHR10720:SF0">
    <property type="entry name" value="HEME OXYGENASE"/>
    <property type="match status" value="1"/>
</dbReference>
<accession>A0A381X1L5</accession>
<dbReference type="GO" id="GO:0006788">
    <property type="term" value="P:heme oxidation"/>
    <property type="evidence" value="ECO:0007669"/>
    <property type="project" value="InterPro"/>
</dbReference>
<keyword evidence="4" id="KW-0472">Membrane</keyword>
<dbReference type="CDD" id="cd19165">
    <property type="entry name" value="HemeO"/>
    <property type="match status" value="1"/>
</dbReference>
<organism evidence="5">
    <name type="scientific">marine metagenome</name>
    <dbReference type="NCBI Taxonomy" id="408172"/>
    <lineage>
        <taxon>unclassified sequences</taxon>
        <taxon>metagenomes</taxon>
        <taxon>ecological metagenomes</taxon>
    </lineage>
</organism>
<dbReference type="Gene3D" id="1.20.910.10">
    <property type="entry name" value="Heme oxygenase-like"/>
    <property type="match status" value="1"/>
</dbReference>
<dbReference type="InterPro" id="IPR016053">
    <property type="entry name" value="Haem_Oase-like"/>
</dbReference>
<feature type="transmembrane region" description="Helical" evidence="4">
    <location>
        <begin position="254"/>
        <end position="273"/>
    </location>
</feature>
<protein>
    <submittedName>
        <fullName evidence="5">Uncharacterized protein</fullName>
    </submittedName>
</protein>
<dbReference type="GO" id="GO:0004392">
    <property type="term" value="F:heme oxygenase (decyclizing) activity"/>
    <property type="evidence" value="ECO:0007669"/>
    <property type="project" value="InterPro"/>
</dbReference>
<keyword evidence="3" id="KW-0408">Iron</keyword>
<keyword evidence="4" id="KW-1133">Transmembrane helix</keyword>
<dbReference type="Pfam" id="PF01126">
    <property type="entry name" value="Heme_oxygenase"/>
    <property type="match status" value="1"/>
</dbReference>
<dbReference type="EMBL" id="UINC01013583">
    <property type="protein sequence ID" value="SVA58590.1"/>
    <property type="molecule type" value="Genomic_DNA"/>
</dbReference>
<name>A0A381X1L5_9ZZZZ</name>
<evidence type="ECO:0000313" key="5">
    <source>
        <dbReference type="EMBL" id="SVA58590.1"/>
    </source>
</evidence>
<dbReference type="PRINTS" id="PR00088">
    <property type="entry name" value="HAEMOXYGNASE"/>
</dbReference>
<reference evidence="5" key="1">
    <citation type="submission" date="2018-05" db="EMBL/GenBank/DDBJ databases">
        <authorList>
            <person name="Lanie J.A."/>
            <person name="Ng W.-L."/>
            <person name="Kazmierczak K.M."/>
            <person name="Andrzejewski T.M."/>
            <person name="Davidsen T.M."/>
            <person name="Wayne K.J."/>
            <person name="Tettelin H."/>
            <person name="Glass J.I."/>
            <person name="Rusch D."/>
            <person name="Podicherti R."/>
            <person name="Tsui H.-C.T."/>
            <person name="Winkler M.E."/>
        </authorList>
    </citation>
    <scope>NUCLEOTIDE SEQUENCE</scope>
</reference>
<evidence type="ECO:0000256" key="2">
    <source>
        <dbReference type="ARBA" id="ARBA00022723"/>
    </source>
</evidence>